<dbReference type="RefSeq" id="XP_003060015.1">
    <property type="nucleotide sequence ID" value="XM_003059969.1"/>
</dbReference>
<dbReference type="Gene3D" id="3.20.20.100">
    <property type="entry name" value="NADP-dependent oxidoreductase domain"/>
    <property type="match status" value="1"/>
</dbReference>
<dbReference type="eggNOG" id="KOG1575">
    <property type="taxonomic scope" value="Eukaryota"/>
</dbReference>
<dbReference type="EMBL" id="GG663741">
    <property type="protein sequence ID" value="EEH55967.1"/>
    <property type="molecule type" value="Genomic_DNA"/>
</dbReference>
<dbReference type="OMA" id="VPLFIHQ"/>
<protein>
    <submittedName>
        <fullName evidence="4">Predicted protein</fullName>
    </submittedName>
</protein>
<dbReference type="AlphaFoldDB" id="C1MX10"/>
<dbReference type="GO" id="GO:0016491">
    <property type="term" value="F:oxidoreductase activity"/>
    <property type="evidence" value="ECO:0007669"/>
    <property type="project" value="UniProtKB-KW"/>
</dbReference>
<accession>C1MX10</accession>
<evidence type="ECO:0000256" key="2">
    <source>
        <dbReference type="SAM" id="MobiDB-lite"/>
    </source>
</evidence>
<dbReference type="GeneID" id="9685103"/>
<keyword evidence="1" id="KW-0560">Oxidoreductase</keyword>
<dbReference type="Proteomes" id="UP000001876">
    <property type="component" value="Unassembled WGS sequence"/>
</dbReference>
<dbReference type="CDD" id="cd19094">
    <property type="entry name" value="AKR_Tas-like"/>
    <property type="match status" value="1"/>
</dbReference>
<dbReference type="Pfam" id="PF00248">
    <property type="entry name" value="Aldo_ket_red"/>
    <property type="match status" value="1"/>
</dbReference>
<evidence type="ECO:0000259" key="3">
    <source>
        <dbReference type="Pfam" id="PF00248"/>
    </source>
</evidence>
<dbReference type="InterPro" id="IPR050523">
    <property type="entry name" value="AKR_Detox_Biosynth"/>
</dbReference>
<name>C1MX10_MICPC</name>
<evidence type="ECO:0000256" key="1">
    <source>
        <dbReference type="ARBA" id="ARBA00023002"/>
    </source>
</evidence>
<dbReference type="PANTHER" id="PTHR43364:SF4">
    <property type="entry name" value="NAD(P)-LINKED OXIDOREDUCTASE SUPERFAMILY PROTEIN"/>
    <property type="match status" value="1"/>
</dbReference>
<dbReference type="InterPro" id="IPR036812">
    <property type="entry name" value="NAD(P)_OxRdtase_dom_sf"/>
</dbReference>
<feature type="compositionally biased region" description="Low complexity" evidence="2">
    <location>
        <begin position="60"/>
        <end position="81"/>
    </location>
</feature>
<reference evidence="4 5" key="1">
    <citation type="journal article" date="2009" name="Science">
        <title>Green evolution and dynamic adaptations revealed by genomes of the marine picoeukaryotes Micromonas.</title>
        <authorList>
            <person name="Worden A.Z."/>
            <person name="Lee J.H."/>
            <person name="Mock T."/>
            <person name="Rouze P."/>
            <person name="Simmons M.P."/>
            <person name="Aerts A.L."/>
            <person name="Allen A.E."/>
            <person name="Cuvelier M.L."/>
            <person name="Derelle E."/>
            <person name="Everett M.V."/>
            <person name="Foulon E."/>
            <person name="Grimwood J."/>
            <person name="Gundlach H."/>
            <person name="Henrissat B."/>
            <person name="Napoli C."/>
            <person name="McDonald S.M."/>
            <person name="Parker M.S."/>
            <person name="Rombauts S."/>
            <person name="Salamov A."/>
            <person name="Von Dassow P."/>
            <person name="Badger J.H."/>
            <person name="Coutinho P.M."/>
            <person name="Demir E."/>
            <person name="Dubchak I."/>
            <person name="Gentemann C."/>
            <person name="Eikrem W."/>
            <person name="Gready J.E."/>
            <person name="John U."/>
            <person name="Lanier W."/>
            <person name="Lindquist E.A."/>
            <person name="Lucas S."/>
            <person name="Mayer K.F."/>
            <person name="Moreau H."/>
            <person name="Not F."/>
            <person name="Otillar R."/>
            <person name="Panaud O."/>
            <person name="Pangilinan J."/>
            <person name="Paulsen I."/>
            <person name="Piegu B."/>
            <person name="Poliakov A."/>
            <person name="Robbens S."/>
            <person name="Schmutz J."/>
            <person name="Toulza E."/>
            <person name="Wyss T."/>
            <person name="Zelensky A."/>
            <person name="Zhou K."/>
            <person name="Armbrust E.V."/>
            <person name="Bhattacharya D."/>
            <person name="Goodenough U.W."/>
            <person name="Van de Peer Y."/>
            <person name="Grigoriev I.V."/>
        </authorList>
    </citation>
    <scope>NUCLEOTIDE SEQUENCE [LARGE SCALE GENOMIC DNA]</scope>
    <source>
        <strain evidence="4 5">CCMP1545</strain>
    </source>
</reference>
<evidence type="ECO:0000313" key="5">
    <source>
        <dbReference type="Proteomes" id="UP000001876"/>
    </source>
</evidence>
<dbReference type="InterPro" id="IPR023210">
    <property type="entry name" value="NADP_OxRdtase_dom"/>
</dbReference>
<evidence type="ECO:0000313" key="4">
    <source>
        <dbReference type="EMBL" id="EEH55967.1"/>
    </source>
</evidence>
<sequence>MHALSTPSRVHGAFKRAPSTRATDERRASTPRPARRTVVASPVVAAGLGSLFPFGGDKPSNAAKGASSSANAGGFSQGAANVGSTNEVAEVVDGMRRKRLGDTDILVSEFALGTQRWGGADFNSPDEKLCHALMDRAVLECGVNLLDTAEQYPIPSDRSRPEGDTERIIGSWMKKDRSRREKLVIATKITGGGNVTKKNIKKDLEGSLRRLGTDYVDVYTLHWPARYTPQSNWGQSLQYHQETEAAPWYRNHASFEEIAEATGELIDEGKLRGWGMCNDNAYGLTASVYAARAIGKYPPCVLQGDFSIINRRSEENGVSEASSPTNENVGFMAYNALAGGVLTGKYLDVPAAVDNARDPKLAEKLLDNPRGRMDDYSWGKTLYRYRSGPAEAATREYAKIAKEAGMSLTELALRWCRDRALVTTTLIGHTSLEQLDETLKYFGKDIRPLPADVNWAIDRVHMRNRLPIFSSDRVGADWEGSGEIGERIP</sequence>
<proteinExistence type="predicted"/>
<dbReference type="SUPFAM" id="SSF51430">
    <property type="entry name" value="NAD(P)-linked oxidoreductase"/>
    <property type="match status" value="1"/>
</dbReference>
<organism evidence="5">
    <name type="scientific">Micromonas pusilla (strain CCMP1545)</name>
    <name type="common">Picoplanktonic green alga</name>
    <dbReference type="NCBI Taxonomy" id="564608"/>
    <lineage>
        <taxon>Eukaryota</taxon>
        <taxon>Viridiplantae</taxon>
        <taxon>Chlorophyta</taxon>
        <taxon>Mamiellophyceae</taxon>
        <taxon>Mamiellales</taxon>
        <taxon>Mamiellaceae</taxon>
        <taxon>Micromonas</taxon>
    </lineage>
</organism>
<dbReference type="OrthoDB" id="37537at2759"/>
<feature type="region of interest" description="Disordered" evidence="2">
    <location>
        <begin position="1"/>
        <end position="38"/>
    </location>
</feature>
<dbReference type="KEGG" id="mpp:MICPUCDRAFT_59322"/>
<keyword evidence="5" id="KW-1185">Reference proteome</keyword>
<feature type="region of interest" description="Disordered" evidence="2">
    <location>
        <begin position="60"/>
        <end position="82"/>
    </location>
</feature>
<dbReference type="STRING" id="564608.C1MX10"/>
<dbReference type="PANTHER" id="PTHR43364">
    <property type="entry name" value="NADH-SPECIFIC METHYLGLYOXAL REDUCTASE-RELATED"/>
    <property type="match status" value="1"/>
</dbReference>
<feature type="domain" description="NADP-dependent oxidoreductase" evidence="3">
    <location>
        <begin position="111"/>
        <end position="458"/>
    </location>
</feature>
<gene>
    <name evidence="4" type="ORF">MICPUCDRAFT_59322</name>
</gene>